<name>A0ABR7MA58_9BACT</name>
<gene>
    <name evidence="2" type="ORF">BC349_12610</name>
</gene>
<organism evidence="2 3">
    <name type="scientific">Flavihumibacter stibioxidans</name>
    <dbReference type="NCBI Taxonomy" id="1834163"/>
    <lineage>
        <taxon>Bacteria</taxon>
        <taxon>Pseudomonadati</taxon>
        <taxon>Bacteroidota</taxon>
        <taxon>Chitinophagia</taxon>
        <taxon>Chitinophagales</taxon>
        <taxon>Chitinophagaceae</taxon>
        <taxon>Flavihumibacter</taxon>
    </lineage>
</organism>
<dbReference type="InterPro" id="IPR045851">
    <property type="entry name" value="AMP-bd_C_sf"/>
</dbReference>
<proteinExistence type="predicted"/>
<dbReference type="PANTHER" id="PTHR43845">
    <property type="entry name" value="BLR5969 PROTEIN"/>
    <property type="match status" value="1"/>
</dbReference>
<dbReference type="RefSeq" id="WP_187257215.1">
    <property type="nucleotide sequence ID" value="NZ_JBHULF010000007.1"/>
</dbReference>
<dbReference type="Gene3D" id="3.40.50.12780">
    <property type="entry name" value="N-terminal domain of ligase-like"/>
    <property type="match status" value="1"/>
</dbReference>
<dbReference type="SUPFAM" id="SSF56801">
    <property type="entry name" value="Acetyl-CoA synthetase-like"/>
    <property type="match status" value="1"/>
</dbReference>
<protein>
    <submittedName>
        <fullName evidence="2">Phenylacetate--CoA ligase</fullName>
    </submittedName>
</protein>
<evidence type="ECO:0000313" key="3">
    <source>
        <dbReference type="Proteomes" id="UP000765802"/>
    </source>
</evidence>
<dbReference type="Gene3D" id="3.30.300.30">
    <property type="match status" value="1"/>
</dbReference>
<comment type="caution">
    <text evidence="2">The sequence shown here is derived from an EMBL/GenBank/DDBJ whole genome shotgun (WGS) entry which is preliminary data.</text>
</comment>
<keyword evidence="3" id="KW-1185">Reference proteome</keyword>
<feature type="domain" description="AMP-dependent synthetase/ligase" evidence="1">
    <location>
        <begin position="78"/>
        <end position="288"/>
    </location>
</feature>
<dbReference type="Proteomes" id="UP000765802">
    <property type="component" value="Unassembled WGS sequence"/>
</dbReference>
<accession>A0ABR7MA58</accession>
<dbReference type="InterPro" id="IPR000873">
    <property type="entry name" value="AMP-dep_synth/lig_dom"/>
</dbReference>
<evidence type="ECO:0000313" key="2">
    <source>
        <dbReference type="EMBL" id="MBC6491896.1"/>
    </source>
</evidence>
<dbReference type="InterPro" id="IPR042099">
    <property type="entry name" value="ANL_N_sf"/>
</dbReference>
<dbReference type="PANTHER" id="PTHR43845:SF1">
    <property type="entry name" value="BLR5969 PROTEIN"/>
    <property type="match status" value="1"/>
</dbReference>
<dbReference type="GO" id="GO:0016874">
    <property type="term" value="F:ligase activity"/>
    <property type="evidence" value="ECO:0007669"/>
    <property type="project" value="UniProtKB-KW"/>
</dbReference>
<dbReference type="EMBL" id="MBUA01000023">
    <property type="protein sequence ID" value="MBC6491896.1"/>
    <property type="molecule type" value="Genomic_DNA"/>
</dbReference>
<sequence length="429" mass="48101">MYSPDISFESTASIRSKQEQKLQETIAYLAAHSPFYREMFSTNGIHPDSVKTLEDLQLLPVTNKEDLQLRNWDFLCVPRHRIAEYMASSGTLGSPVTVALTENDLQRLAFNEYCSFVSAGGTKEDTYQLMLTLDRQFMAGIAYYLGIRQLGAGLVRVGPGAPFLHWETIKRVKPTVIVAVPSFLVKLIEYAEAHHINLNESGVKTAICIGESIRHADNSPNKLAQKITENWNIKLFGTYASTEMQTAFTECTEGKGGHLNPGLMILELLDEHNQPVAPGEEGEVTVTTLGVEGMPLLRYKTGDICRRYDETCACGRNTPRLSAVIGRKKQMIKLKGTTLYPPAIYDLLNEMEEVADYVVELQSNEWGTDEVLLHLHVHNPAESTANKIKEQLRSRLRVIPEIVFVSAPELHRIQFPEGGRKAQKLIDNR</sequence>
<evidence type="ECO:0000259" key="1">
    <source>
        <dbReference type="Pfam" id="PF00501"/>
    </source>
</evidence>
<reference evidence="2 3" key="1">
    <citation type="submission" date="2016-07" db="EMBL/GenBank/DDBJ databases">
        <title>Genome analysis of Flavihumibacter stibioxidans YS-17.</title>
        <authorList>
            <person name="Shi K."/>
            <person name="Han Y."/>
            <person name="Wang G."/>
        </authorList>
    </citation>
    <scope>NUCLEOTIDE SEQUENCE [LARGE SCALE GENOMIC DNA]</scope>
    <source>
        <strain evidence="2 3">YS-17</strain>
    </source>
</reference>
<keyword evidence="2" id="KW-0436">Ligase</keyword>
<dbReference type="Pfam" id="PF00501">
    <property type="entry name" value="AMP-binding"/>
    <property type="match status" value="1"/>
</dbReference>